<evidence type="ECO:0000256" key="4">
    <source>
        <dbReference type="ARBA" id="ARBA00023157"/>
    </source>
</evidence>
<evidence type="ECO:0000256" key="1">
    <source>
        <dbReference type="ARBA" id="ARBA00005964"/>
    </source>
</evidence>
<dbReference type="InterPro" id="IPR029058">
    <property type="entry name" value="AB_hydrolase_fold"/>
</dbReference>
<dbReference type="SUPFAM" id="SSF53474">
    <property type="entry name" value="alpha/beta-Hydrolases"/>
    <property type="match status" value="1"/>
</dbReference>
<dbReference type="InterPro" id="IPR019826">
    <property type="entry name" value="Carboxylesterase_B_AS"/>
</dbReference>
<dbReference type="PRINTS" id="PR00878">
    <property type="entry name" value="CHOLNESTRASE"/>
</dbReference>
<dbReference type="AlphaFoldDB" id="A0A8B7YPQ5"/>
<name>A0A8B7YPQ5_ACAPL</name>
<dbReference type="GO" id="GO:0005886">
    <property type="term" value="C:plasma membrane"/>
    <property type="evidence" value="ECO:0007669"/>
    <property type="project" value="TreeGrafter"/>
</dbReference>
<dbReference type="GO" id="GO:0005615">
    <property type="term" value="C:extracellular space"/>
    <property type="evidence" value="ECO:0007669"/>
    <property type="project" value="TreeGrafter"/>
</dbReference>
<feature type="active site" description="Acyl-ester intermediate" evidence="5">
    <location>
        <position position="271"/>
    </location>
</feature>
<feature type="active site" description="Charge relay system" evidence="5">
    <location>
        <position position="514"/>
    </location>
</feature>
<dbReference type="FunFam" id="3.40.50.1820:FF:000029">
    <property type="entry name" value="Acetylcholinesterase"/>
    <property type="match status" value="1"/>
</dbReference>
<protein>
    <recommendedName>
        <fullName evidence="6">Carboxylic ester hydrolase</fullName>
        <ecNumber evidence="6">3.1.1.-</ecNumber>
    </recommendedName>
</protein>
<accession>A0A8B7YPQ5</accession>
<evidence type="ECO:0000256" key="2">
    <source>
        <dbReference type="ARBA" id="ARBA00022487"/>
    </source>
</evidence>
<dbReference type="EC" id="3.1.1.-" evidence="6"/>
<keyword evidence="4" id="KW-1015">Disulfide bond</keyword>
<dbReference type="GO" id="GO:0003990">
    <property type="term" value="F:acetylcholinesterase activity"/>
    <property type="evidence" value="ECO:0007669"/>
    <property type="project" value="TreeGrafter"/>
</dbReference>
<reference evidence="9" key="1">
    <citation type="submission" date="2025-08" db="UniProtKB">
        <authorList>
            <consortium name="RefSeq"/>
        </authorList>
    </citation>
    <scope>IDENTIFICATION</scope>
</reference>
<dbReference type="Gene3D" id="3.40.50.1820">
    <property type="entry name" value="alpha/beta hydrolase"/>
    <property type="match status" value="1"/>
</dbReference>
<dbReference type="Pfam" id="PF00135">
    <property type="entry name" value="COesterase"/>
    <property type="match status" value="1"/>
</dbReference>
<sequence length="650" mass="72995">MEGEYLLLRMANSSKTFIGICGVTVEGTRAALHHQSMVLPRLRMINFKSAAMASRVTIAILVGLWTLAMSQNVDNLGPTEVISTGRILGKRMSVLGKTVDGFFGIPYGKSPEGNLRFKSPLPREPWNGTYNATTHGFGCFQVPDENFEGFHGSEMWNPNVMLKEDCLNLNVWVPYPRPTNAAVMVWVYGGSYISGVDSLDVYDGKTLVAEEGVIVVSMNYRVGALGFLAMDDPNAPGNMGLRDQTLALQWVQDNIAVFGGDPGQVTLFGESAGAASISLHMISPESMHLFKRAALESAALSVPWGYYTMEEGIRRGMILAKQLHCTEDTMGNVLTVPQVIDCLRSRDVVQILTFQWVTSDYLDFPFVPVVDGSFLTERPETALKRGAVKDCELLIGSNTNEGSFFLIYEVPGFSKDTDSLLDKEAFITAMKYAFPQANSFGMKALEYQYTPWLNPENRSLLRDAIDKATGDYNFICPTYEMALGYARFDHPVYYYRFTDRSSNNPWPAWMGVLHADEIAYIFGLPLHPEQGFNSQEEQLSRMMMRYWANFAKTGNPNANSGSDWPLYTVEQQQFFTLDKSIIGGEYLIGRGPFAQACAFWREYFPTLVTQTGDISEAERIWKQQFNDWSTKYMVNWKAEFDKYVNGKQCE</sequence>
<keyword evidence="3 6" id="KW-0378">Hydrolase</keyword>
<evidence type="ECO:0000256" key="3">
    <source>
        <dbReference type="ARBA" id="ARBA00022801"/>
    </source>
</evidence>
<dbReference type="PROSITE" id="PS00122">
    <property type="entry name" value="CARBOXYLESTERASE_B_1"/>
    <property type="match status" value="1"/>
</dbReference>
<dbReference type="CDD" id="cd00312">
    <property type="entry name" value="Esterase_lipase"/>
    <property type="match status" value="1"/>
</dbReference>
<evidence type="ECO:0000313" key="8">
    <source>
        <dbReference type="Proteomes" id="UP000694845"/>
    </source>
</evidence>
<organism evidence="8 9">
    <name type="scientific">Acanthaster planci</name>
    <name type="common">Crown-of-thorns starfish</name>
    <dbReference type="NCBI Taxonomy" id="133434"/>
    <lineage>
        <taxon>Eukaryota</taxon>
        <taxon>Metazoa</taxon>
        <taxon>Echinodermata</taxon>
        <taxon>Eleutherozoa</taxon>
        <taxon>Asterozoa</taxon>
        <taxon>Asteroidea</taxon>
        <taxon>Valvatacea</taxon>
        <taxon>Valvatida</taxon>
        <taxon>Acanthasteridae</taxon>
        <taxon>Acanthaster</taxon>
    </lineage>
</organism>
<evidence type="ECO:0000256" key="6">
    <source>
        <dbReference type="RuleBase" id="RU361235"/>
    </source>
</evidence>
<dbReference type="GeneID" id="110981745"/>
<dbReference type="InterPro" id="IPR050654">
    <property type="entry name" value="AChE-related_enzymes"/>
</dbReference>
<dbReference type="GO" id="GO:0006581">
    <property type="term" value="P:acetylcholine catabolic process"/>
    <property type="evidence" value="ECO:0007669"/>
    <property type="project" value="TreeGrafter"/>
</dbReference>
<feature type="domain" description="Carboxylesterase type B" evidence="7">
    <location>
        <begin position="82"/>
        <end position="600"/>
    </location>
</feature>
<dbReference type="OrthoDB" id="9000293at2759"/>
<dbReference type="PANTHER" id="PTHR43918">
    <property type="entry name" value="ACETYLCHOLINESTERASE"/>
    <property type="match status" value="1"/>
</dbReference>
<feature type="active site" description="Charge relay system" evidence="5">
    <location>
        <position position="401"/>
    </location>
</feature>
<keyword evidence="2" id="KW-0719">Serine esterase</keyword>
<evidence type="ECO:0000259" key="7">
    <source>
        <dbReference type="Pfam" id="PF00135"/>
    </source>
</evidence>
<proteinExistence type="inferred from homology"/>
<evidence type="ECO:0000313" key="9">
    <source>
        <dbReference type="RefSeq" id="XP_022095259.1"/>
    </source>
</evidence>
<gene>
    <name evidence="9" type="primary">LOC110981745</name>
</gene>
<comment type="similarity">
    <text evidence="1 6">Belongs to the type-B carboxylesterase/lipase family.</text>
</comment>
<dbReference type="GO" id="GO:0019695">
    <property type="term" value="P:choline metabolic process"/>
    <property type="evidence" value="ECO:0007669"/>
    <property type="project" value="TreeGrafter"/>
</dbReference>
<dbReference type="KEGG" id="aplc:110981745"/>
<dbReference type="PANTHER" id="PTHR43918:SF12">
    <property type="entry name" value="ACETYLCHOLINESTERASE 1"/>
    <property type="match status" value="1"/>
</dbReference>
<dbReference type="RefSeq" id="XP_022095259.1">
    <property type="nucleotide sequence ID" value="XM_022239567.1"/>
</dbReference>
<dbReference type="InterPro" id="IPR000997">
    <property type="entry name" value="Cholinesterase"/>
</dbReference>
<keyword evidence="8" id="KW-1185">Reference proteome</keyword>
<evidence type="ECO:0000256" key="5">
    <source>
        <dbReference type="PIRSR" id="PIRSR600997-1"/>
    </source>
</evidence>
<dbReference type="Proteomes" id="UP000694845">
    <property type="component" value="Unplaced"/>
</dbReference>
<dbReference type="InterPro" id="IPR002018">
    <property type="entry name" value="CarbesteraseB"/>
</dbReference>